<protein>
    <submittedName>
        <fullName evidence="2">Uncharacterized protein</fullName>
    </submittedName>
</protein>
<dbReference type="Proteomes" id="UP001190700">
    <property type="component" value="Unassembled WGS sequence"/>
</dbReference>
<feature type="chain" id="PRO_5042152820" evidence="1">
    <location>
        <begin position="23"/>
        <end position="229"/>
    </location>
</feature>
<feature type="signal peptide" evidence="1">
    <location>
        <begin position="1"/>
        <end position="22"/>
    </location>
</feature>
<gene>
    <name evidence="2" type="ORF">CYMTET_39890</name>
</gene>
<keyword evidence="1" id="KW-0732">Signal</keyword>
<accession>A0AAE0C984</accession>
<dbReference type="AlphaFoldDB" id="A0AAE0C984"/>
<reference evidence="2 3" key="1">
    <citation type="journal article" date="2015" name="Genome Biol. Evol.">
        <title>Comparative Genomics of a Bacterivorous Green Alga Reveals Evolutionary Causalities and Consequences of Phago-Mixotrophic Mode of Nutrition.</title>
        <authorList>
            <person name="Burns J.A."/>
            <person name="Paasch A."/>
            <person name="Narechania A."/>
            <person name="Kim E."/>
        </authorList>
    </citation>
    <scope>NUCLEOTIDE SEQUENCE [LARGE SCALE GENOMIC DNA]</scope>
    <source>
        <strain evidence="2 3">PLY_AMNH</strain>
    </source>
</reference>
<keyword evidence="3" id="KW-1185">Reference proteome</keyword>
<dbReference type="EMBL" id="LGRX02026525">
    <property type="protein sequence ID" value="KAK3250751.1"/>
    <property type="molecule type" value="Genomic_DNA"/>
</dbReference>
<evidence type="ECO:0000313" key="2">
    <source>
        <dbReference type="EMBL" id="KAK3250751.1"/>
    </source>
</evidence>
<name>A0AAE0C984_9CHLO</name>
<evidence type="ECO:0000256" key="1">
    <source>
        <dbReference type="SAM" id="SignalP"/>
    </source>
</evidence>
<evidence type="ECO:0000313" key="3">
    <source>
        <dbReference type="Proteomes" id="UP001190700"/>
    </source>
</evidence>
<proteinExistence type="predicted"/>
<comment type="caution">
    <text evidence="2">The sequence shown here is derived from an EMBL/GenBank/DDBJ whole genome shotgun (WGS) entry which is preliminary data.</text>
</comment>
<organism evidence="2 3">
    <name type="scientific">Cymbomonas tetramitiformis</name>
    <dbReference type="NCBI Taxonomy" id="36881"/>
    <lineage>
        <taxon>Eukaryota</taxon>
        <taxon>Viridiplantae</taxon>
        <taxon>Chlorophyta</taxon>
        <taxon>Pyramimonadophyceae</taxon>
        <taxon>Pyramimonadales</taxon>
        <taxon>Pyramimonadaceae</taxon>
        <taxon>Cymbomonas</taxon>
    </lineage>
</organism>
<sequence length="229" mass="24429">MGFIGVTIVATMLSCFWQLVVGAAPGLEGSPGRGAAGCFELYSDLIAAQQLILPSAMAANATAATTAFLTWWRLRVQPGSVVGTGCINVEKRELENGVAHFSINAVAANTRSSYETGSAGPFGESIKRLKGNPTRKKLGIGPKELTSIFRDGNMDLSKVNDQVCWIGCLLTFGAATLAFAEQMPRGLVKHWGDWVSDAVDEYHEMSMEQRLATPKPVSKSMAAAVDARC</sequence>